<evidence type="ECO:0000313" key="2">
    <source>
        <dbReference type="Proteomes" id="UP000279962"/>
    </source>
</evidence>
<gene>
    <name evidence="1" type="ORF">CDG68_06660</name>
</gene>
<dbReference type="EMBL" id="CP033133">
    <property type="protein sequence ID" value="AYO53355.1"/>
    <property type="molecule type" value="Genomic_DNA"/>
</dbReference>
<reference evidence="1 2" key="1">
    <citation type="submission" date="2018-10" db="EMBL/GenBank/DDBJ databases">
        <title>The complete genome of Acinetobacter wuhouensis strain WCHAW010062.</title>
        <authorList>
            <person name="Hu Y."/>
            <person name="Long H."/>
            <person name="Feng Y."/>
            <person name="Zong Z."/>
        </authorList>
    </citation>
    <scope>NUCLEOTIDE SEQUENCE [LARGE SCALE GENOMIC DNA]</scope>
    <source>
        <strain evidence="1 2">WCHAW010062</strain>
    </source>
</reference>
<accession>A0A3G2SZT2</accession>
<dbReference type="Proteomes" id="UP000279962">
    <property type="component" value="Chromosome"/>
</dbReference>
<dbReference type="RefSeq" id="WP_087554546.1">
    <property type="nucleotide sequence ID" value="NZ_CP033133.1"/>
</dbReference>
<name>A0A3G2SZT2_9GAMM</name>
<protein>
    <submittedName>
        <fullName evidence="1">Uncharacterized protein</fullName>
    </submittedName>
</protein>
<organism evidence="1 2">
    <name type="scientific">Acinetobacter wuhouensis</name>
    <dbReference type="NCBI Taxonomy" id="1879050"/>
    <lineage>
        <taxon>Bacteria</taxon>
        <taxon>Pseudomonadati</taxon>
        <taxon>Pseudomonadota</taxon>
        <taxon>Gammaproteobacteria</taxon>
        <taxon>Moraxellales</taxon>
        <taxon>Moraxellaceae</taxon>
        <taxon>Acinetobacter</taxon>
    </lineage>
</organism>
<evidence type="ECO:0000313" key="1">
    <source>
        <dbReference type="EMBL" id="AYO53355.1"/>
    </source>
</evidence>
<sequence>MENKKLTYLWWGIDLHSAVVTYDTISWLTEDYRLNSESFYELSEDLLQIEFKDKNLLIDVGWYNPFQTKQGFFRIELIQNMDWERPLFKRNFRKINTLKRQISQLIHQIEQQQFQ</sequence>
<proteinExistence type="predicted"/>
<dbReference type="AlphaFoldDB" id="A0A3G2SZT2"/>